<proteinExistence type="predicted"/>
<evidence type="ECO:0000313" key="2">
    <source>
        <dbReference type="EMBL" id="CAB3229026.1"/>
    </source>
</evidence>
<reference evidence="2 3" key="1">
    <citation type="submission" date="2020-04" db="EMBL/GenBank/DDBJ databases">
        <authorList>
            <person name="Wallbank WR R."/>
            <person name="Pardo Diaz C."/>
            <person name="Kozak K."/>
            <person name="Martin S."/>
            <person name="Jiggins C."/>
            <person name="Moest M."/>
            <person name="Warren A I."/>
            <person name="Byers J.R.P. K."/>
            <person name="Montejo-Kovacevich G."/>
            <person name="Yen C E."/>
        </authorList>
    </citation>
    <scope>NUCLEOTIDE SEQUENCE [LARGE SCALE GENOMIC DNA]</scope>
</reference>
<comment type="caution">
    <text evidence="2">The sequence shown here is derived from an EMBL/GenBank/DDBJ whole genome shotgun (WGS) entry which is preliminary data.</text>
</comment>
<sequence length="84" mass="8681">MDASGDATGRQSNTTVARSAVHMSQRVHTCRGCALPAHAPCLVSEGTPASGGTARAARASYMRTSGFFGAATKTGKIQLRRTTL</sequence>
<evidence type="ECO:0000256" key="1">
    <source>
        <dbReference type="SAM" id="MobiDB-lite"/>
    </source>
</evidence>
<name>A0A8S0Z7M9_ARCPL</name>
<accession>A0A8S0Z7M9</accession>
<dbReference type="AlphaFoldDB" id="A0A8S0Z7M9"/>
<gene>
    <name evidence="2" type="ORF">APLA_LOCUS3810</name>
</gene>
<dbReference type="Proteomes" id="UP000494256">
    <property type="component" value="Unassembled WGS sequence"/>
</dbReference>
<organism evidence="2 3">
    <name type="scientific">Arctia plantaginis</name>
    <name type="common">Wood tiger moth</name>
    <name type="synonym">Phalaena plantaginis</name>
    <dbReference type="NCBI Taxonomy" id="874455"/>
    <lineage>
        <taxon>Eukaryota</taxon>
        <taxon>Metazoa</taxon>
        <taxon>Ecdysozoa</taxon>
        <taxon>Arthropoda</taxon>
        <taxon>Hexapoda</taxon>
        <taxon>Insecta</taxon>
        <taxon>Pterygota</taxon>
        <taxon>Neoptera</taxon>
        <taxon>Endopterygota</taxon>
        <taxon>Lepidoptera</taxon>
        <taxon>Glossata</taxon>
        <taxon>Ditrysia</taxon>
        <taxon>Noctuoidea</taxon>
        <taxon>Erebidae</taxon>
        <taxon>Arctiinae</taxon>
        <taxon>Arctia</taxon>
    </lineage>
</organism>
<dbReference type="OrthoDB" id="6247992at2759"/>
<evidence type="ECO:0000313" key="3">
    <source>
        <dbReference type="Proteomes" id="UP000494256"/>
    </source>
</evidence>
<dbReference type="EMBL" id="CADEBD010000284">
    <property type="protein sequence ID" value="CAB3229026.1"/>
    <property type="molecule type" value="Genomic_DNA"/>
</dbReference>
<protein>
    <submittedName>
        <fullName evidence="2">Uncharacterized protein</fullName>
    </submittedName>
</protein>
<feature type="region of interest" description="Disordered" evidence="1">
    <location>
        <begin position="1"/>
        <end position="20"/>
    </location>
</feature>